<keyword evidence="5" id="KW-0539">Nucleus</keyword>
<proteinExistence type="inferred from homology"/>
<dbReference type="GeneTree" id="ENSGT00390000017459"/>
<evidence type="ECO:0000256" key="2">
    <source>
        <dbReference type="ARBA" id="ARBA00007466"/>
    </source>
</evidence>
<evidence type="ECO:0000256" key="3">
    <source>
        <dbReference type="ARBA" id="ARBA00022517"/>
    </source>
</evidence>
<evidence type="ECO:0000256" key="1">
    <source>
        <dbReference type="ARBA" id="ARBA00004604"/>
    </source>
</evidence>
<comment type="function">
    <text evidence="6">Involved in nucleolar processing of pre-18S ribosomal RNA. Has a role in the nuclear export of 40S pre-ribosomal subunit to the cytoplasm.</text>
</comment>
<evidence type="ECO:0000313" key="9">
    <source>
        <dbReference type="Proteomes" id="UP000314980"/>
    </source>
</evidence>
<dbReference type="PANTHER" id="PTHR23183:SF0">
    <property type="entry name" value="NUCLEOLAR PROTEIN 14"/>
    <property type="match status" value="1"/>
</dbReference>
<dbReference type="GO" id="GO:0030692">
    <property type="term" value="C:Noc4p-Nop14p complex"/>
    <property type="evidence" value="ECO:0007669"/>
    <property type="project" value="TreeGrafter"/>
</dbReference>
<name>A0A4W6CDB1_LATCA</name>
<reference evidence="8" key="2">
    <citation type="submission" date="2025-08" db="UniProtKB">
        <authorList>
            <consortium name="Ensembl"/>
        </authorList>
    </citation>
    <scope>IDENTIFICATION</scope>
</reference>
<keyword evidence="3" id="KW-0690">Ribosome biogenesis</keyword>
<dbReference type="Proteomes" id="UP000314980">
    <property type="component" value="Unassembled WGS sequence"/>
</dbReference>
<dbReference type="InterPro" id="IPR007276">
    <property type="entry name" value="Nop14"/>
</dbReference>
<protein>
    <submittedName>
        <fullName evidence="8">Uncharacterized protein</fullName>
    </submittedName>
</protein>
<sequence length="130" mass="14925">MVKINRKKFDILGRKTKHDVGLPGVSRSKAINKRKETLLKESNKFIERRFGEYDTKMAPKDKILQRFAMERQVSDVVMYLYYCKQDSGLEQDTLAEPAGHKDSRTPVSGPVCRDRGRTHLYPGQSVNSAH</sequence>
<comment type="similarity">
    <text evidence="2">Belongs to the NOP14 family.</text>
</comment>
<keyword evidence="9" id="KW-1185">Reference proteome</keyword>
<comment type="subcellular location">
    <subcellularLocation>
        <location evidence="1">Nucleus</location>
        <location evidence="1">Nucleolus</location>
    </subcellularLocation>
</comment>
<dbReference type="PANTHER" id="PTHR23183">
    <property type="entry name" value="NOP14"/>
    <property type="match status" value="1"/>
</dbReference>
<reference evidence="9" key="1">
    <citation type="submission" date="2015-09" db="EMBL/GenBank/DDBJ databases">
        <authorList>
            <person name="Sai Rama Sridatta P."/>
        </authorList>
    </citation>
    <scope>NUCLEOTIDE SEQUENCE [LARGE SCALE GENOMIC DNA]</scope>
</reference>
<keyword evidence="4" id="KW-0698">rRNA processing</keyword>
<evidence type="ECO:0000256" key="6">
    <source>
        <dbReference type="ARBA" id="ARBA00024695"/>
    </source>
</evidence>
<dbReference type="GO" id="GO:0032040">
    <property type="term" value="C:small-subunit processome"/>
    <property type="evidence" value="ECO:0007669"/>
    <property type="project" value="InterPro"/>
</dbReference>
<dbReference type="Ensembl" id="ENSLCAT00010011778.1">
    <property type="protein sequence ID" value="ENSLCAP00010011533.1"/>
    <property type="gene ID" value="ENSLCAG00010005459.1"/>
</dbReference>
<evidence type="ECO:0000256" key="7">
    <source>
        <dbReference type="SAM" id="MobiDB-lite"/>
    </source>
</evidence>
<evidence type="ECO:0000256" key="5">
    <source>
        <dbReference type="ARBA" id="ARBA00023242"/>
    </source>
</evidence>
<dbReference type="Pfam" id="PF04147">
    <property type="entry name" value="Nop14"/>
    <property type="match status" value="1"/>
</dbReference>
<evidence type="ECO:0000313" key="8">
    <source>
        <dbReference type="Ensembl" id="ENSLCAP00010011533.1"/>
    </source>
</evidence>
<reference evidence="8" key="3">
    <citation type="submission" date="2025-09" db="UniProtKB">
        <authorList>
            <consortium name="Ensembl"/>
        </authorList>
    </citation>
    <scope>IDENTIFICATION</scope>
</reference>
<accession>A0A4W6CDB1</accession>
<feature type="region of interest" description="Disordered" evidence="7">
    <location>
        <begin position="93"/>
        <end position="130"/>
    </location>
</feature>
<dbReference type="GO" id="GO:0030490">
    <property type="term" value="P:maturation of SSU-rRNA"/>
    <property type="evidence" value="ECO:0007669"/>
    <property type="project" value="TreeGrafter"/>
</dbReference>
<dbReference type="AlphaFoldDB" id="A0A4W6CDB1"/>
<evidence type="ECO:0000256" key="4">
    <source>
        <dbReference type="ARBA" id="ARBA00022552"/>
    </source>
</evidence>
<organism evidence="8 9">
    <name type="scientific">Lates calcarifer</name>
    <name type="common">Barramundi</name>
    <name type="synonym">Holocentrus calcarifer</name>
    <dbReference type="NCBI Taxonomy" id="8187"/>
    <lineage>
        <taxon>Eukaryota</taxon>
        <taxon>Metazoa</taxon>
        <taxon>Chordata</taxon>
        <taxon>Craniata</taxon>
        <taxon>Vertebrata</taxon>
        <taxon>Euteleostomi</taxon>
        <taxon>Actinopterygii</taxon>
        <taxon>Neopterygii</taxon>
        <taxon>Teleostei</taxon>
        <taxon>Neoteleostei</taxon>
        <taxon>Acanthomorphata</taxon>
        <taxon>Carangaria</taxon>
        <taxon>Carangaria incertae sedis</taxon>
        <taxon>Centropomidae</taxon>
        <taxon>Lates</taxon>
    </lineage>
</organism>